<keyword evidence="2" id="KW-1185">Reference proteome</keyword>
<proteinExistence type="predicted"/>
<dbReference type="InterPro" id="IPR036397">
    <property type="entry name" value="RNaseH_sf"/>
</dbReference>
<dbReference type="Gene3D" id="3.30.420.10">
    <property type="entry name" value="Ribonuclease H-like superfamily/Ribonuclease H"/>
    <property type="match status" value="1"/>
</dbReference>
<dbReference type="OrthoDB" id="8028980at2759"/>
<protein>
    <submittedName>
        <fullName evidence="1">Uncharacterized protein</fullName>
    </submittedName>
</protein>
<dbReference type="Proteomes" id="UP000886998">
    <property type="component" value="Unassembled WGS sequence"/>
</dbReference>
<gene>
    <name evidence="1" type="ORF">TNIN_343031</name>
</gene>
<dbReference type="EMBL" id="BMAV01003649">
    <property type="protein sequence ID" value="GFY43395.1"/>
    <property type="molecule type" value="Genomic_DNA"/>
</dbReference>
<dbReference type="GO" id="GO:0003676">
    <property type="term" value="F:nucleic acid binding"/>
    <property type="evidence" value="ECO:0007669"/>
    <property type="project" value="InterPro"/>
</dbReference>
<dbReference type="AlphaFoldDB" id="A0A8X7BTL3"/>
<reference evidence="1" key="1">
    <citation type="submission" date="2020-08" db="EMBL/GenBank/DDBJ databases">
        <title>Multicomponent nature underlies the extraordinary mechanical properties of spider dragline silk.</title>
        <authorList>
            <person name="Kono N."/>
            <person name="Nakamura H."/>
            <person name="Mori M."/>
            <person name="Yoshida Y."/>
            <person name="Ohtoshi R."/>
            <person name="Malay A.D."/>
            <person name="Moran D.A.P."/>
            <person name="Tomita M."/>
            <person name="Numata K."/>
            <person name="Arakawa K."/>
        </authorList>
    </citation>
    <scope>NUCLEOTIDE SEQUENCE</scope>
</reference>
<evidence type="ECO:0000313" key="2">
    <source>
        <dbReference type="Proteomes" id="UP000886998"/>
    </source>
</evidence>
<comment type="caution">
    <text evidence="1">The sequence shown here is derived from an EMBL/GenBank/DDBJ whole genome shotgun (WGS) entry which is preliminary data.</text>
</comment>
<name>A0A8X7BTL3_9ARAC</name>
<evidence type="ECO:0000313" key="1">
    <source>
        <dbReference type="EMBL" id="GFY43395.1"/>
    </source>
</evidence>
<organism evidence="1 2">
    <name type="scientific">Trichonephila inaurata madagascariensis</name>
    <dbReference type="NCBI Taxonomy" id="2747483"/>
    <lineage>
        <taxon>Eukaryota</taxon>
        <taxon>Metazoa</taxon>
        <taxon>Ecdysozoa</taxon>
        <taxon>Arthropoda</taxon>
        <taxon>Chelicerata</taxon>
        <taxon>Arachnida</taxon>
        <taxon>Araneae</taxon>
        <taxon>Araneomorphae</taxon>
        <taxon>Entelegynae</taxon>
        <taxon>Araneoidea</taxon>
        <taxon>Nephilidae</taxon>
        <taxon>Trichonephila</taxon>
        <taxon>Trichonephila inaurata</taxon>
    </lineage>
</organism>
<sequence length="123" mass="13646">MHNICIVVEGDESLTTRIPAANFNVDGSTIVSRHKKLGKAWGLVKQITNKLSDNNKFERIRIFTDLLQRNEQSPSLKDLVTENESWLLFKNLKRKKVCVLLGVLPEGITAVRSQCGVVGGTGV</sequence>
<accession>A0A8X7BTL3</accession>